<dbReference type="InterPro" id="IPR036291">
    <property type="entry name" value="NAD(P)-bd_dom_sf"/>
</dbReference>
<reference evidence="3 4" key="1">
    <citation type="submission" date="2019-07" db="EMBL/GenBank/DDBJ databases">
        <title>Caenimonas sedimenti sp. nov., isolated from activated sludge.</title>
        <authorList>
            <person name="Xu J."/>
        </authorList>
    </citation>
    <scope>NUCLEOTIDE SEQUENCE [LARGE SCALE GENOMIC DNA]</scope>
    <source>
        <strain evidence="3 4">HX-9-20</strain>
    </source>
</reference>
<feature type="transmembrane region" description="Helical" evidence="1">
    <location>
        <begin position="308"/>
        <end position="327"/>
    </location>
</feature>
<organism evidence="3 4">
    <name type="scientific">Caenimonas sedimenti</name>
    <dbReference type="NCBI Taxonomy" id="2596921"/>
    <lineage>
        <taxon>Bacteria</taxon>
        <taxon>Pseudomonadati</taxon>
        <taxon>Pseudomonadota</taxon>
        <taxon>Betaproteobacteria</taxon>
        <taxon>Burkholderiales</taxon>
        <taxon>Comamonadaceae</taxon>
        <taxon>Caenimonas</taxon>
    </lineage>
</organism>
<dbReference type="RefSeq" id="WP_145890139.1">
    <property type="nucleotide sequence ID" value="NZ_VOBQ01000002.1"/>
</dbReference>
<dbReference type="PANTHER" id="PTHR12126:SF11">
    <property type="entry name" value="NADH DEHYDROGENASE [UBIQUINONE] 1 ALPHA SUBCOMPLEX SUBUNIT 9, MITOCHONDRIAL"/>
    <property type="match status" value="1"/>
</dbReference>
<dbReference type="EMBL" id="VOBQ01000002">
    <property type="protein sequence ID" value="TWO72879.1"/>
    <property type="molecule type" value="Genomic_DNA"/>
</dbReference>
<gene>
    <name evidence="3" type="ORF">FN976_01135</name>
</gene>
<dbReference type="Pfam" id="PF13781">
    <property type="entry name" value="DoxX_3"/>
    <property type="match status" value="1"/>
</dbReference>
<dbReference type="Pfam" id="PF01370">
    <property type="entry name" value="Epimerase"/>
    <property type="match status" value="1"/>
</dbReference>
<sequence length="426" mass="45345">MRVLVAGATGLIGRRLCAALLDRGYSVIGASRSPNGLPRGASFLEVDFSSVPPEAWWTERLAGVEIVVNAVGILRAGRGQDFDALHARAPCELFRACAGSGVRLVIQISALGSDAQAASAYHLSKRTGDDCLRSLPVPSVIVQPSLVYAPDGPSATLFQSLAALPALPLPAGGPLVQPVHVDDVIEGLLRLVEQPGTGTRTLAFVGPAPLPIDGYLAELRRAMDFRRRAVVIPVPHGLCLAAGRAAGWVSTVIDRDAVAMLLRGNAADAGAFTSLLDRPPRPPATFMDGAAAPAARTQAVLHWLLPPLRWTIAFVWIWTALMSFGLYPIEGSLALLDDFGLSGRPAMAALFAGAAIDLVLGILILLPGSRDRGWLWAAQFAVILGYTLMITVRMPHWWLHPYGPLSKNLPMLAGIAMAWALESRRR</sequence>
<dbReference type="Gene3D" id="3.40.50.720">
    <property type="entry name" value="NAD(P)-binding Rossmann-like Domain"/>
    <property type="match status" value="1"/>
</dbReference>
<name>A0A562ZW83_9BURK</name>
<dbReference type="GO" id="GO:0044877">
    <property type="term" value="F:protein-containing complex binding"/>
    <property type="evidence" value="ECO:0007669"/>
    <property type="project" value="TreeGrafter"/>
</dbReference>
<keyword evidence="1" id="KW-0472">Membrane</keyword>
<evidence type="ECO:0000313" key="4">
    <source>
        <dbReference type="Proteomes" id="UP000318199"/>
    </source>
</evidence>
<dbReference type="InterPro" id="IPR001509">
    <property type="entry name" value="Epimerase_deHydtase"/>
</dbReference>
<protein>
    <submittedName>
        <fullName evidence="3">SDR family oxidoreductase</fullName>
    </submittedName>
</protein>
<dbReference type="AlphaFoldDB" id="A0A562ZW83"/>
<keyword evidence="1" id="KW-1133">Transmembrane helix</keyword>
<evidence type="ECO:0000259" key="2">
    <source>
        <dbReference type="Pfam" id="PF01370"/>
    </source>
</evidence>
<evidence type="ECO:0000313" key="3">
    <source>
        <dbReference type="EMBL" id="TWO72879.1"/>
    </source>
</evidence>
<dbReference type="OrthoDB" id="5292533at2"/>
<dbReference type="InterPro" id="IPR051207">
    <property type="entry name" value="ComplexI_NDUFA9_subunit"/>
</dbReference>
<comment type="caution">
    <text evidence="3">The sequence shown here is derived from an EMBL/GenBank/DDBJ whole genome shotgun (WGS) entry which is preliminary data.</text>
</comment>
<dbReference type="SUPFAM" id="SSF51735">
    <property type="entry name" value="NAD(P)-binding Rossmann-fold domains"/>
    <property type="match status" value="1"/>
</dbReference>
<dbReference type="InterPro" id="IPR025695">
    <property type="entry name" value="DoxX-like"/>
</dbReference>
<dbReference type="PANTHER" id="PTHR12126">
    <property type="entry name" value="NADH-UBIQUINONE OXIDOREDUCTASE 39 KDA SUBUNIT-RELATED"/>
    <property type="match status" value="1"/>
</dbReference>
<keyword evidence="4" id="KW-1185">Reference proteome</keyword>
<proteinExistence type="predicted"/>
<keyword evidence="1" id="KW-0812">Transmembrane</keyword>
<dbReference type="Proteomes" id="UP000318199">
    <property type="component" value="Unassembled WGS sequence"/>
</dbReference>
<feature type="transmembrane region" description="Helical" evidence="1">
    <location>
        <begin position="347"/>
        <end position="366"/>
    </location>
</feature>
<evidence type="ECO:0000256" key="1">
    <source>
        <dbReference type="SAM" id="Phobius"/>
    </source>
</evidence>
<accession>A0A562ZW83</accession>
<feature type="transmembrane region" description="Helical" evidence="1">
    <location>
        <begin position="373"/>
        <end position="392"/>
    </location>
</feature>
<feature type="domain" description="NAD-dependent epimerase/dehydratase" evidence="2">
    <location>
        <begin position="3"/>
        <end position="197"/>
    </location>
</feature>